<keyword evidence="2" id="KW-0479">Metal-binding</keyword>
<dbReference type="NCBIfam" id="NF006053">
    <property type="entry name" value="PRK08201.1"/>
    <property type="match status" value="1"/>
</dbReference>
<dbReference type="GO" id="GO:0046872">
    <property type="term" value="F:metal ion binding"/>
    <property type="evidence" value="ECO:0007669"/>
    <property type="project" value="UniProtKB-KW"/>
</dbReference>
<evidence type="ECO:0000256" key="3">
    <source>
        <dbReference type="ARBA" id="ARBA00022801"/>
    </source>
</evidence>
<dbReference type="SUPFAM" id="SSF53187">
    <property type="entry name" value="Zn-dependent exopeptidases"/>
    <property type="match status" value="1"/>
</dbReference>
<dbReference type="Pfam" id="PF01546">
    <property type="entry name" value="Peptidase_M20"/>
    <property type="match status" value="1"/>
</dbReference>
<dbReference type="GO" id="GO:0009014">
    <property type="term" value="F:succinyl-diaminopimelate desuccinylase activity"/>
    <property type="evidence" value="ECO:0007669"/>
    <property type="project" value="UniProtKB-EC"/>
</dbReference>
<dbReference type="InterPro" id="IPR011650">
    <property type="entry name" value="Peptidase_M20_dimer"/>
</dbReference>
<evidence type="ECO:0000256" key="2">
    <source>
        <dbReference type="ARBA" id="ARBA00022723"/>
    </source>
</evidence>
<evidence type="ECO:0000313" key="6">
    <source>
        <dbReference type="Proteomes" id="UP000315003"/>
    </source>
</evidence>
<keyword evidence="3 5" id="KW-0378">Hydrolase</keyword>
<accession>A0A517SNR2</accession>
<dbReference type="AlphaFoldDB" id="A0A517SNR2"/>
<proteinExistence type="predicted"/>
<dbReference type="Gene3D" id="3.30.70.360">
    <property type="match status" value="1"/>
</dbReference>
<dbReference type="NCBIfam" id="NF006579">
    <property type="entry name" value="PRK09104.1"/>
    <property type="match status" value="1"/>
</dbReference>
<gene>
    <name evidence="5" type="primary">dapE</name>
    <name evidence="5" type="ORF">SV7mr_02510</name>
</gene>
<evidence type="ECO:0000313" key="5">
    <source>
        <dbReference type="EMBL" id="QDT57766.1"/>
    </source>
</evidence>
<name>A0A517SNR2_9BACT</name>
<dbReference type="GO" id="GO:0008233">
    <property type="term" value="F:peptidase activity"/>
    <property type="evidence" value="ECO:0007669"/>
    <property type="project" value="UniProtKB-KW"/>
</dbReference>
<reference evidence="5 6" key="1">
    <citation type="submission" date="2019-02" db="EMBL/GenBank/DDBJ databases">
        <title>Deep-cultivation of Planctomycetes and their phenomic and genomic characterization uncovers novel biology.</title>
        <authorList>
            <person name="Wiegand S."/>
            <person name="Jogler M."/>
            <person name="Boedeker C."/>
            <person name="Pinto D."/>
            <person name="Vollmers J."/>
            <person name="Rivas-Marin E."/>
            <person name="Kohn T."/>
            <person name="Peeters S.H."/>
            <person name="Heuer A."/>
            <person name="Rast P."/>
            <person name="Oberbeckmann S."/>
            <person name="Bunk B."/>
            <person name="Jeske O."/>
            <person name="Meyerdierks A."/>
            <person name="Storesund J.E."/>
            <person name="Kallscheuer N."/>
            <person name="Luecker S."/>
            <person name="Lage O.M."/>
            <person name="Pohl T."/>
            <person name="Merkel B.J."/>
            <person name="Hornburger P."/>
            <person name="Mueller R.-W."/>
            <person name="Bruemmer F."/>
            <person name="Labrenz M."/>
            <person name="Spormann A.M."/>
            <person name="Op den Camp H."/>
            <person name="Overmann J."/>
            <person name="Amann R."/>
            <person name="Jetten M.S.M."/>
            <person name="Mascher T."/>
            <person name="Medema M.H."/>
            <person name="Devos D.P."/>
            <person name="Kaster A.-K."/>
            <person name="Ovreas L."/>
            <person name="Rohde M."/>
            <person name="Galperin M.Y."/>
            <person name="Jogler C."/>
        </authorList>
    </citation>
    <scope>NUCLEOTIDE SEQUENCE [LARGE SCALE GENOMIC DNA]</scope>
    <source>
        <strain evidence="5 6">SV_7m_r</strain>
    </source>
</reference>
<dbReference type="PANTHER" id="PTHR43270:SF12">
    <property type="entry name" value="SUCCINYL-DIAMINOPIMELATE DESUCCINYLASE"/>
    <property type="match status" value="1"/>
</dbReference>
<keyword evidence="1" id="KW-0645">Protease</keyword>
<dbReference type="PANTHER" id="PTHR43270">
    <property type="entry name" value="BETA-ALA-HIS DIPEPTIDASE"/>
    <property type="match status" value="1"/>
</dbReference>
<evidence type="ECO:0000256" key="1">
    <source>
        <dbReference type="ARBA" id="ARBA00022670"/>
    </source>
</evidence>
<sequence>MQSGRMLRSRNRETGDRLAGRAHCHFHARQLILAPSPQQVSAEIGDFFVIRQCNLRPHARRLPRRTEIQHFWRGCFNLIAPTPFTTRTEPVNSNSSTGSPSNVQDLDALVQVLHQQRATMLDDLVQWLKIPSISSDSSKLAEVQAGCQWVTDKLRNAGLDVNVIQTQRHPIVIAHTPPVPGAPVVLVYGHYDVQPVEPLEDWISGPFEPTERDGNLYARGATDDKGQVLTHVQSVCQWLASGQTLPLQIKFIIEGEEEVGSESLEQMLPDLAEQLACDCVVISDSSQYADGQPAITYGLRGIATFELAVSGPNQDLHSGSFGGAVMNPAIALCKMLAGLVDDQGVIQIPGYYDDVQPLSDQQRQQWNDLPNDDASFAAVIGVDELFGETGYSTDERRWARPTFDINGITSGHQGEGVKTIIPAVASAKLSFRLVPNQCPKALSAALRQRLGELAPKGVRWELEDDHGAPGMLADIETPFARAASSAIEAAFDTAPVLIREGGSIPIVARFQQVLDCDCLLLGWGLSDDNTHSPNEKFRIADYYRGIEASARLWHQIAAEHQQG</sequence>
<keyword evidence="6" id="KW-1185">Reference proteome</keyword>
<dbReference type="Pfam" id="PF07687">
    <property type="entry name" value="M20_dimer"/>
    <property type="match status" value="1"/>
</dbReference>
<dbReference type="EMBL" id="CP036272">
    <property type="protein sequence ID" value="QDT57766.1"/>
    <property type="molecule type" value="Genomic_DNA"/>
</dbReference>
<organism evidence="5 6">
    <name type="scientific">Stieleria bergensis</name>
    <dbReference type="NCBI Taxonomy" id="2528025"/>
    <lineage>
        <taxon>Bacteria</taxon>
        <taxon>Pseudomonadati</taxon>
        <taxon>Planctomycetota</taxon>
        <taxon>Planctomycetia</taxon>
        <taxon>Pirellulales</taxon>
        <taxon>Pirellulaceae</taxon>
        <taxon>Stieleria</taxon>
    </lineage>
</organism>
<protein>
    <submittedName>
        <fullName evidence="5">Succinyl-diaminopimelate desuccinylase</fullName>
        <ecNumber evidence="5">3.5.1.18</ecNumber>
    </submittedName>
</protein>
<dbReference type="NCBIfam" id="NF005914">
    <property type="entry name" value="PRK07907.1"/>
    <property type="match status" value="1"/>
</dbReference>
<dbReference type="EC" id="3.5.1.18" evidence="5"/>
<dbReference type="Proteomes" id="UP000315003">
    <property type="component" value="Chromosome"/>
</dbReference>
<dbReference type="GO" id="GO:0006508">
    <property type="term" value="P:proteolysis"/>
    <property type="evidence" value="ECO:0007669"/>
    <property type="project" value="UniProtKB-KW"/>
</dbReference>
<dbReference type="InterPro" id="IPR002933">
    <property type="entry name" value="Peptidase_M20"/>
</dbReference>
<dbReference type="Gene3D" id="3.40.630.10">
    <property type="entry name" value="Zn peptidases"/>
    <property type="match status" value="1"/>
</dbReference>
<feature type="domain" description="Peptidase M20 dimerisation" evidence="4">
    <location>
        <begin position="297"/>
        <end position="457"/>
    </location>
</feature>
<dbReference type="InterPro" id="IPR051458">
    <property type="entry name" value="Cyt/Met_Dipeptidase"/>
</dbReference>
<evidence type="ECO:0000259" key="4">
    <source>
        <dbReference type="Pfam" id="PF07687"/>
    </source>
</evidence>